<accession>A0ABU0NP83</accession>
<sequence>MVSALQALGSVIVTSSGSRSGWSTVSTPADAASEIMAFTTRVP</sequence>
<dbReference type="EMBL" id="JAUSWV010000002">
    <property type="protein sequence ID" value="MDQ0580330.1"/>
    <property type="molecule type" value="Genomic_DNA"/>
</dbReference>
<comment type="caution">
    <text evidence="1">The sequence shown here is derived from an EMBL/GenBank/DDBJ whole genome shotgun (WGS) entry which is preliminary data.</text>
</comment>
<organism evidence="1 2">
    <name type="scientific">Streptomyces rishiriensis</name>
    <dbReference type="NCBI Taxonomy" id="68264"/>
    <lineage>
        <taxon>Bacteria</taxon>
        <taxon>Bacillati</taxon>
        <taxon>Actinomycetota</taxon>
        <taxon>Actinomycetes</taxon>
        <taxon>Kitasatosporales</taxon>
        <taxon>Streptomycetaceae</taxon>
        <taxon>Streptomyces</taxon>
    </lineage>
</organism>
<keyword evidence="2" id="KW-1185">Reference proteome</keyword>
<name>A0ABU0NP83_STRRH</name>
<protein>
    <submittedName>
        <fullName evidence="1">Uncharacterized protein</fullName>
    </submittedName>
</protein>
<evidence type="ECO:0000313" key="1">
    <source>
        <dbReference type="EMBL" id="MDQ0580330.1"/>
    </source>
</evidence>
<dbReference type="Proteomes" id="UP001230654">
    <property type="component" value="Unassembled WGS sequence"/>
</dbReference>
<proteinExistence type="predicted"/>
<reference evidence="1 2" key="1">
    <citation type="submission" date="2023-07" db="EMBL/GenBank/DDBJ databases">
        <title>Comparative genomics of wheat-associated soil bacteria to identify genetic determinants of phenazine resistance.</title>
        <authorList>
            <person name="Mouncey N."/>
        </authorList>
    </citation>
    <scope>NUCLEOTIDE SEQUENCE [LARGE SCALE GENOMIC DNA]</scope>
    <source>
        <strain evidence="1 2">B2I6</strain>
    </source>
</reference>
<gene>
    <name evidence="1" type="ORF">QF030_002508</name>
</gene>
<evidence type="ECO:0000313" key="2">
    <source>
        <dbReference type="Proteomes" id="UP001230654"/>
    </source>
</evidence>